<name>A0ABU3TF75_9BACT</name>
<evidence type="ECO:0000313" key="1">
    <source>
        <dbReference type="EMBL" id="MDU0369915.1"/>
    </source>
</evidence>
<dbReference type="SUPFAM" id="SSF49464">
    <property type="entry name" value="Carboxypeptidase regulatory domain-like"/>
    <property type="match status" value="1"/>
</dbReference>
<organism evidence="1 2">
    <name type="scientific">Hymenobacter endophyticus</name>
    <dbReference type="NCBI Taxonomy" id="3076335"/>
    <lineage>
        <taxon>Bacteria</taxon>
        <taxon>Pseudomonadati</taxon>
        <taxon>Bacteroidota</taxon>
        <taxon>Cytophagia</taxon>
        <taxon>Cytophagales</taxon>
        <taxon>Hymenobacteraceae</taxon>
        <taxon>Hymenobacter</taxon>
    </lineage>
</organism>
<comment type="caution">
    <text evidence="1">The sequence shown here is derived from an EMBL/GenBank/DDBJ whole genome shotgun (WGS) entry which is preliminary data.</text>
</comment>
<keyword evidence="2" id="KW-1185">Reference proteome</keyword>
<dbReference type="RefSeq" id="WP_315997402.1">
    <property type="nucleotide sequence ID" value="NZ_JAWDJT010000002.1"/>
</dbReference>
<dbReference type="Proteomes" id="UP001250698">
    <property type="component" value="Unassembled WGS sequence"/>
</dbReference>
<evidence type="ECO:0008006" key="3">
    <source>
        <dbReference type="Google" id="ProtNLM"/>
    </source>
</evidence>
<sequence>MTPAVQGRHCAACNKVVVDFTPMTTAEVVAYLQHHPNACGKFSPEHINPVSSWAPWLAAAMLSLSACESSPTTRLVLPAKETVVHQDSILIRGKVVDKQSGRPLAQAIIISELDTTLHTRTTADGTFALILPNALRGTQLVAAQPLPSDLRPDDPEPGLYIPRYFSAEEGTPTVIQLRNPGPMIGQPTLEPEENYSPAVMPHILHLAPPPPLPKLSP</sequence>
<accession>A0ABU3TF75</accession>
<protein>
    <recommendedName>
        <fullName evidence="3">Carboxypeptidase regulatory-like domain-containing protein</fullName>
    </recommendedName>
</protein>
<evidence type="ECO:0000313" key="2">
    <source>
        <dbReference type="Proteomes" id="UP001250698"/>
    </source>
</evidence>
<gene>
    <name evidence="1" type="ORF">ROI90_05865</name>
</gene>
<dbReference type="EMBL" id="JAWDJT010000002">
    <property type="protein sequence ID" value="MDU0369915.1"/>
    <property type="molecule type" value="Genomic_DNA"/>
</dbReference>
<dbReference type="InterPro" id="IPR008969">
    <property type="entry name" value="CarboxyPept-like_regulatory"/>
</dbReference>
<reference evidence="1 2" key="1">
    <citation type="submission" date="2023-10" db="EMBL/GenBank/DDBJ databases">
        <title>Hymenobacter endophyticus sp. nov., an isolate from the leaf tissues of wheat.</title>
        <authorList>
            <person name="Dai Y."/>
        </authorList>
    </citation>
    <scope>NUCLEOTIDE SEQUENCE [LARGE SCALE GENOMIC DNA]</scope>
    <source>
        <strain evidence="1 2">ZK17L-C2</strain>
    </source>
</reference>
<proteinExistence type="predicted"/>